<sequence length="241" mass="26505">MSIISPSRRKPPDGHFGMVRRHPLKLSPELLLRGYAAGIFPMAEDADDPSIHWVDPDQRGILPLDGVHVPRSLAKVMRRGTFDVRTDTAFAEVVDACAEPTPDRPLTWINGEIRDLYLGLFSIGHAHSVECWADGNLVGGLYGVRLGGAFFGESMFSRRTDASKVALVHLCARLRTGGFTLLDTQFLTSHLQRFGAIEIERADYRERLADALTREATFDPLDYPAGGATAESVLQSLSQTS</sequence>
<keyword evidence="6" id="KW-1185">Reference proteome</keyword>
<dbReference type="Pfam" id="PF03588">
    <property type="entry name" value="Leu_Phe_trans"/>
    <property type="match status" value="1"/>
</dbReference>
<evidence type="ECO:0000313" key="5">
    <source>
        <dbReference type="EMBL" id="MBB3998731.1"/>
    </source>
</evidence>
<dbReference type="InterPro" id="IPR042203">
    <property type="entry name" value="Leu/Phe-tRNA_Trfase_C"/>
</dbReference>
<evidence type="ECO:0000256" key="4">
    <source>
        <dbReference type="HAMAP-Rule" id="MF_00688"/>
    </source>
</evidence>
<comment type="similarity">
    <text evidence="4">Belongs to the L/F-transferase family.</text>
</comment>
<dbReference type="FunFam" id="3.40.630.70:FF:000001">
    <property type="entry name" value="Leucyl/phenylalanyl-tRNA--protein transferase"/>
    <property type="match status" value="1"/>
</dbReference>
<protein>
    <recommendedName>
        <fullName evidence="4">Leucyl/phenylalanyl-tRNA--protein transferase</fullName>
        <ecNumber evidence="4">2.3.2.6</ecNumber>
    </recommendedName>
    <alternativeName>
        <fullName evidence="4">L/F-transferase</fullName>
    </alternativeName>
    <alternativeName>
        <fullName evidence="4">Leucyltransferase</fullName>
    </alternativeName>
    <alternativeName>
        <fullName evidence="4">Phenyalanyltransferase</fullName>
    </alternativeName>
</protein>
<dbReference type="SUPFAM" id="SSF55729">
    <property type="entry name" value="Acyl-CoA N-acyltransferases (Nat)"/>
    <property type="match status" value="1"/>
</dbReference>
<evidence type="ECO:0000256" key="2">
    <source>
        <dbReference type="ARBA" id="ARBA00022679"/>
    </source>
</evidence>
<dbReference type="PANTHER" id="PTHR30098">
    <property type="entry name" value="LEUCYL/PHENYLALANYL-TRNA--PROTEIN TRANSFERASE"/>
    <property type="match status" value="1"/>
</dbReference>
<comment type="subcellular location">
    <subcellularLocation>
        <location evidence="4">Cytoplasm</location>
    </subcellularLocation>
</comment>
<dbReference type="GO" id="GO:0030163">
    <property type="term" value="P:protein catabolic process"/>
    <property type="evidence" value="ECO:0007669"/>
    <property type="project" value="UniProtKB-UniRule"/>
</dbReference>
<dbReference type="GO" id="GO:0008914">
    <property type="term" value="F:leucyl-tRNA--protein transferase activity"/>
    <property type="evidence" value="ECO:0007669"/>
    <property type="project" value="UniProtKB-UniRule"/>
</dbReference>
<comment type="catalytic activity">
    <reaction evidence="4">
        <text>N-terminal L-lysyl-[protein] + L-leucyl-tRNA(Leu) = N-terminal L-leucyl-L-lysyl-[protein] + tRNA(Leu) + H(+)</text>
        <dbReference type="Rhea" id="RHEA:12340"/>
        <dbReference type="Rhea" id="RHEA-COMP:9613"/>
        <dbReference type="Rhea" id="RHEA-COMP:9622"/>
        <dbReference type="Rhea" id="RHEA-COMP:12670"/>
        <dbReference type="Rhea" id="RHEA-COMP:12671"/>
        <dbReference type="ChEBI" id="CHEBI:15378"/>
        <dbReference type="ChEBI" id="CHEBI:65249"/>
        <dbReference type="ChEBI" id="CHEBI:78442"/>
        <dbReference type="ChEBI" id="CHEBI:78494"/>
        <dbReference type="ChEBI" id="CHEBI:133043"/>
        <dbReference type="EC" id="2.3.2.6"/>
    </reaction>
</comment>
<organism evidence="5 6">
    <name type="scientific">Aureimonas pseudogalii</name>
    <dbReference type="NCBI Taxonomy" id="1744844"/>
    <lineage>
        <taxon>Bacteria</taxon>
        <taxon>Pseudomonadati</taxon>
        <taxon>Pseudomonadota</taxon>
        <taxon>Alphaproteobacteria</taxon>
        <taxon>Hyphomicrobiales</taxon>
        <taxon>Aurantimonadaceae</taxon>
        <taxon>Aureimonas</taxon>
    </lineage>
</organism>
<dbReference type="EC" id="2.3.2.6" evidence="4"/>
<dbReference type="InterPro" id="IPR004616">
    <property type="entry name" value="Leu/Phe-tRNA_Trfase"/>
</dbReference>
<dbReference type="GO" id="GO:0005737">
    <property type="term" value="C:cytoplasm"/>
    <property type="evidence" value="ECO:0007669"/>
    <property type="project" value="UniProtKB-SubCell"/>
</dbReference>
<evidence type="ECO:0000256" key="3">
    <source>
        <dbReference type="ARBA" id="ARBA00023315"/>
    </source>
</evidence>
<evidence type="ECO:0000256" key="1">
    <source>
        <dbReference type="ARBA" id="ARBA00022490"/>
    </source>
</evidence>
<dbReference type="InterPro" id="IPR016181">
    <property type="entry name" value="Acyl_CoA_acyltransferase"/>
</dbReference>
<keyword evidence="3 4" id="KW-0012">Acyltransferase</keyword>
<comment type="catalytic activity">
    <reaction evidence="4">
        <text>L-phenylalanyl-tRNA(Phe) + an N-terminal L-alpha-aminoacyl-[protein] = an N-terminal L-phenylalanyl-L-alpha-aminoacyl-[protein] + tRNA(Phe)</text>
        <dbReference type="Rhea" id="RHEA:43632"/>
        <dbReference type="Rhea" id="RHEA-COMP:9668"/>
        <dbReference type="Rhea" id="RHEA-COMP:9699"/>
        <dbReference type="Rhea" id="RHEA-COMP:10636"/>
        <dbReference type="Rhea" id="RHEA-COMP:10637"/>
        <dbReference type="ChEBI" id="CHEBI:78442"/>
        <dbReference type="ChEBI" id="CHEBI:78531"/>
        <dbReference type="ChEBI" id="CHEBI:78597"/>
        <dbReference type="ChEBI" id="CHEBI:83561"/>
        <dbReference type="EC" id="2.3.2.6"/>
    </reaction>
</comment>
<dbReference type="NCBIfam" id="TIGR00667">
    <property type="entry name" value="aat"/>
    <property type="match status" value="1"/>
</dbReference>
<proteinExistence type="inferred from homology"/>
<dbReference type="Gene3D" id="3.40.630.70">
    <property type="entry name" value="Leucyl/phenylalanyl-tRNA-protein transferase, C-terminal domain"/>
    <property type="match status" value="1"/>
</dbReference>
<keyword evidence="2 4" id="KW-0808">Transferase</keyword>
<dbReference type="PANTHER" id="PTHR30098:SF2">
    <property type="entry name" value="LEUCYL_PHENYLALANYL-TRNA--PROTEIN TRANSFERASE"/>
    <property type="match status" value="1"/>
</dbReference>
<gene>
    <name evidence="4" type="primary">aat</name>
    <name evidence="5" type="ORF">GGR04_002579</name>
</gene>
<comment type="function">
    <text evidence="4">Functions in the N-end rule pathway of protein degradation where it conjugates Leu, Phe and, less efficiently, Met from aminoacyl-tRNAs to the N-termini of proteins containing an N-terminal arginine or lysine.</text>
</comment>
<dbReference type="AlphaFoldDB" id="A0A7W6H550"/>
<keyword evidence="1 4" id="KW-0963">Cytoplasm</keyword>
<accession>A0A7W6H550</accession>
<comment type="caution">
    <text evidence="5">The sequence shown here is derived from an EMBL/GenBank/DDBJ whole genome shotgun (WGS) entry which is preliminary data.</text>
</comment>
<dbReference type="EMBL" id="JACIEK010000006">
    <property type="protein sequence ID" value="MBB3998731.1"/>
    <property type="molecule type" value="Genomic_DNA"/>
</dbReference>
<reference evidence="5 6" key="1">
    <citation type="submission" date="2020-08" db="EMBL/GenBank/DDBJ databases">
        <title>Genomic Encyclopedia of Type Strains, Phase IV (KMG-IV): sequencing the most valuable type-strain genomes for metagenomic binning, comparative biology and taxonomic classification.</title>
        <authorList>
            <person name="Goeker M."/>
        </authorList>
    </citation>
    <scope>NUCLEOTIDE SEQUENCE [LARGE SCALE GENOMIC DNA]</scope>
    <source>
        <strain evidence="5 6">DSM 102238</strain>
    </source>
</reference>
<comment type="catalytic activity">
    <reaction evidence="4">
        <text>N-terminal L-arginyl-[protein] + L-leucyl-tRNA(Leu) = N-terminal L-leucyl-L-arginyl-[protein] + tRNA(Leu) + H(+)</text>
        <dbReference type="Rhea" id="RHEA:50416"/>
        <dbReference type="Rhea" id="RHEA-COMP:9613"/>
        <dbReference type="Rhea" id="RHEA-COMP:9622"/>
        <dbReference type="Rhea" id="RHEA-COMP:12672"/>
        <dbReference type="Rhea" id="RHEA-COMP:12673"/>
        <dbReference type="ChEBI" id="CHEBI:15378"/>
        <dbReference type="ChEBI" id="CHEBI:64719"/>
        <dbReference type="ChEBI" id="CHEBI:78442"/>
        <dbReference type="ChEBI" id="CHEBI:78494"/>
        <dbReference type="ChEBI" id="CHEBI:133044"/>
        <dbReference type="EC" id="2.3.2.6"/>
    </reaction>
</comment>
<dbReference type="Proteomes" id="UP000542776">
    <property type="component" value="Unassembled WGS sequence"/>
</dbReference>
<evidence type="ECO:0000313" key="6">
    <source>
        <dbReference type="Proteomes" id="UP000542776"/>
    </source>
</evidence>
<name>A0A7W6H550_9HYPH</name>
<dbReference type="HAMAP" id="MF_00688">
    <property type="entry name" value="Leu_Phe_trans"/>
    <property type="match status" value="1"/>
</dbReference>